<keyword evidence="2" id="KW-0732">Signal</keyword>
<dbReference type="Gene3D" id="3.10.450.160">
    <property type="entry name" value="inner membrane protein cigr"/>
    <property type="match status" value="1"/>
</dbReference>
<dbReference type="RefSeq" id="WP_004901320.1">
    <property type="nucleotide sequence ID" value="NZ_BBTI01000012.1"/>
</dbReference>
<keyword evidence="4" id="KW-1185">Reference proteome</keyword>
<evidence type="ECO:0000256" key="2">
    <source>
        <dbReference type="SAM" id="SignalP"/>
    </source>
</evidence>
<dbReference type="Proteomes" id="UP000018418">
    <property type="component" value="Unassembled WGS sequence"/>
</dbReference>
<evidence type="ECO:0000313" key="3">
    <source>
        <dbReference type="EMBL" id="ESK52027.1"/>
    </source>
</evidence>
<evidence type="ECO:0000256" key="1">
    <source>
        <dbReference type="SAM" id="MobiDB-lite"/>
    </source>
</evidence>
<organism evidence="3 4">
    <name type="scientific">Acinetobacter brisouii CIP 110357</name>
    <dbReference type="NCBI Taxonomy" id="1341683"/>
    <lineage>
        <taxon>Bacteria</taxon>
        <taxon>Pseudomonadati</taxon>
        <taxon>Pseudomonadota</taxon>
        <taxon>Gammaproteobacteria</taxon>
        <taxon>Moraxellales</taxon>
        <taxon>Moraxellaceae</taxon>
        <taxon>Acinetobacter</taxon>
    </lineage>
</organism>
<dbReference type="AlphaFoldDB" id="V2UPW7"/>
<name>V2UPW7_9GAMM</name>
<dbReference type="PATRIC" id="fig|1341683.3.peg.1112"/>
<accession>V2UPW7</accession>
<feature type="region of interest" description="Disordered" evidence="1">
    <location>
        <begin position="22"/>
        <end position="44"/>
    </location>
</feature>
<evidence type="ECO:0008006" key="5">
    <source>
        <dbReference type="Google" id="ProtNLM"/>
    </source>
</evidence>
<comment type="caution">
    <text evidence="3">The sequence shown here is derived from an EMBL/GenBank/DDBJ whole genome shotgun (WGS) entry which is preliminary data.</text>
</comment>
<feature type="compositionally biased region" description="Basic and acidic residues" evidence="1">
    <location>
        <begin position="70"/>
        <end position="79"/>
    </location>
</feature>
<proteinExistence type="predicted"/>
<dbReference type="OrthoDB" id="6687316at2"/>
<dbReference type="Pfam" id="PF11776">
    <property type="entry name" value="RcnB"/>
    <property type="match status" value="1"/>
</dbReference>
<feature type="chain" id="PRO_5004710279" description="Integral membrane protein" evidence="2">
    <location>
        <begin position="24"/>
        <end position="160"/>
    </location>
</feature>
<dbReference type="InterPro" id="IPR024572">
    <property type="entry name" value="RcnB"/>
</dbReference>
<reference evidence="3 4" key="1">
    <citation type="submission" date="2013-10" db="EMBL/GenBank/DDBJ databases">
        <title>The Genome Sequence of Acinetobacter brisouii CIP 110357.</title>
        <authorList>
            <consortium name="The Broad Institute Genomics Platform"/>
            <consortium name="The Broad Institute Genome Sequencing Center for Infectious Disease"/>
            <person name="Cerqueira G."/>
            <person name="Feldgarden M."/>
            <person name="Courvalin P."/>
            <person name="Grillot-Courvalin C."/>
            <person name="Clermont D."/>
            <person name="Rocha E."/>
            <person name="Yoon E.-J."/>
            <person name="Nemec A."/>
            <person name="Young S.K."/>
            <person name="Zeng Q."/>
            <person name="Gargeya S."/>
            <person name="Fitzgerald M."/>
            <person name="Abouelleil A."/>
            <person name="Alvarado L."/>
            <person name="Berlin A.M."/>
            <person name="Chapman S.B."/>
            <person name="Gainer-Dewar J."/>
            <person name="Goldberg J."/>
            <person name="Gnerre S."/>
            <person name="Griggs A."/>
            <person name="Gujja S."/>
            <person name="Hansen M."/>
            <person name="Howarth C."/>
            <person name="Imamovic A."/>
            <person name="Ireland A."/>
            <person name="Larimer J."/>
            <person name="McCowan C."/>
            <person name="Murphy C."/>
            <person name="Pearson M."/>
            <person name="Poon T.W."/>
            <person name="Priest M."/>
            <person name="Roberts A."/>
            <person name="Saif S."/>
            <person name="Shea T."/>
            <person name="Sykes S."/>
            <person name="Wortman J."/>
            <person name="Nusbaum C."/>
            <person name="Birren B."/>
        </authorList>
    </citation>
    <scope>NUCLEOTIDE SEQUENCE [LARGE SCALE GENOMIC DNA]</scope>
    <source>
        <strain evidence="3 4">CIP 110357</strain>
    </source>
</reference>
<dbReference type="EMBL" id="AYEU01000004">
    <property type="protein sequence ID" value="ESK52027.1"/>
    <property type="molecule type" value="Genomic_DNA"/>
</dbReference>
<dbReference type="HOGENOM" id="CLU_102089_0_0_6"/>
<dbReference type="STRING" id="396323.VH98_06710"/>
<gene>
    <name evidence="3" type="ORF">P255_01123</name>
</gene>
<feature type="signal peptide" evidence="2">
    <location>
        <begin position="1"/>
        <end position="23"/>
    </location>
</feature>
<feature type="region of interest" description="Disordered" evidence="1">
    <location>
        <begin position="56"/>
        <end position="79"/>
    </location>
</feature>
<sequence>MKTKLMAITLAMTTALSAGAAFADPNDNYRGGPQQNQPNDRRDMHQDQNMYQNMHQDQNRHDGGYQQHQSNDRRDDHHWTPRYQQNHQAYRHDMPRPGQEWRRGGRVPPQYRGYEYQVRDWRSHDLPAPPRGHRWVRINGDYVLIAIATGVIAQILLGGH</sequence>
<protein>
    <recommendedName>
        <fullName evidence="5">Integral membrane protein</fullName>
    </recommendedName>
</protein>
<evidence type="ECO:0000313" key="4">
    <source>
        <dbReference type="Proteomes" id="UP000018418"/>
    </source>
</evidence>